<evidence type="ECO:0000259" key="1">
    <source>
        <dbReference type="Pfam" id="PF04230"/>
    </source>
</evidence>
<gene>
    <name evidence="2" type="ORF">ACFO6V_24110</name>
</gene>
<comment type="caution">
    <text evidence="2">The sequence shown here is derived from an EMBL/GenBank/DDBJ whole genome shotgun (WGS) entry which is preliminary data.</text>
</comment>
<keyword evidence="3" id="KW-1185">Reference proteome</keyword>
<dbReference type="EMBL" id="JBHSFI010000008">
    <property type="protein sequence ID" value="MFC4631352.1"/>
    <property type="molecule type" value="Genomic_DNA"/>
</dbReference>
<dbReference type="GO" id="GO:0016740">
    <property type="term" value="F:transferase activity"/>
    <property type="evidence" value="ECO:0007669"/>
    <property type="project" value="UniProtKB-KW"/>
</dbReference>
<organism evidence="2 3">
    <name type="scientific">Promicromonospora alba</name>
    <dbReference type="NCBI Taxonomy" id="1616110"/>
    <lineage>
        <taxon>Bacteria</taxon>
        <taxon>Bacillati</taxon>
        <taxon>Actinomycetota</taxon>
        <taxon>Actinomycetes</taxon>
        <taxon>Micrococcales</taxon>
        <taxon>Promicromonosporaceae</taxon>
        <taxon>Promicromonospora</taxon>
    </lineage>
</organism>
<evidence type="ECO:0000313" key="2">
    <source>
        <dbReference type="EMBL" id="MFC4631352.1"/>
    </source>
</evidence>
<keyword evidence="2" id="KW-0808">Transferase</keyword>
<name>A0ABV9HMC5_9MICO</name>
<dbReference type="InterPro" id="IPR007345">
    <property type="entry name" value="Polysacch_pyruvyl_Trfase"/>
</dbReference>
<accession>A0ABV9HMC5</accession>
<sequence length="350" mass="38313">MMRPEDGAYLAGLRSATTTVLADTIGPGPVALLDAPNQRNVGDSLIWAGELGYLRRLGIEIRHVSDLRGYLAADVRAAMPTGTILIHGGGNFGDLWLGHQEHRERIVQDFPGHKIVQLPQSVWFRSERRAAEADRIIGAHRDFTLLVRDTPSQARAAEQLPSVRAVYCHDMALGWEPPFFDQLADSTRRMLVLARADKENASGLQDVPPDWAPGLVADRTDWRPDAAADWRHRAARLVATLSHQRARVGRRMPLPALGAANKPVAAALAAINTVNIDSGVLLFAPARGAVVDRLHAHVMATLLGIEHILLDNSYGKLRAIYDDYTGKFSTAHQVSGLDEARELAARLWGT</sequence>
<evidence type="ECO:0000313" key="3">
    <source>
        <dbReference type="Proteomes" id="UP001596011"/>
    </source>
</evidence>
<reference evidence="3" key="1">
    <citation type="journal article" date="2019" name="Int. J. Syst. Evol. Microbiol.">
        <title>The Global Catalogue of Microorganisms (GCM) 10K type strain sequencing project: providing services to taxonomists for standard genome sequencing and annotation.</title>
        <authorList>
            <consortium name="The Broad Institute Genomics Platform"/>
            <consortium name="The Broad Institute Genome Sequencing Center for Infectious Disease"/>
            <person name="Wu L."/>
            <person name="Ma J."/>
        </authorList>
    </citation>
    <scope>NUCLEOTIDE SEQUENCE [LARGE SCALE GENOMIC DNA]</scope>
    <source>
        <strain evidence="3">CCUG 42722</strain>
    </source>
</reference>
<feature type="domain" description="Polysaccharide pyruvyl transferase" evidence="1">
    <location>
        <begin position="40"/>
        <end position="314"/>
    </location>
</feature>
<protein>
    <submittedName>
        <fullName evidence="2">Polysaccharide pyruvyl transferase family protein</fullName>
    </submittedName>
</protein>
<dbReference type="RefSeq" id="WP_377140492.1">
    <property type="nucleotide sequence ID" value="NZ_JBHSFI010000008.1"/>
</dbReference>
<dbReference type="Proteomes" id="UP001596011">
    <property type="component" value="Unassembled WGS sequence"/>
</dbReference>
<proteinExistence type="predicted"/>
<dbReference type="Pfam" id="PF04230">
    <property type="entry name" value="PS_pyruv_trans"/>
    <property type="match status" value="1"/>
</dbReference>